<evidence type="ECO:0000313" key="3">
    <source>
        <dbReference type="Proteomes" id="UP000789901"/>
    </source>
</evidence>
<keyword evidence="3" id="KW-1185">Reference proteome</keyword>
<evidence type="ECO:0000313" key="2">
    <source>
        <dbReference type="EMBL" id="CAG8844201.1"/>
    </source>
</evidence>
<gene>
    <name evidence="2" type="ORF">GMARGA_LOCUS36960</name>
</gene>
<proteinExistence type="predicted"/>
<evidence type="ECO:0000256" key="1">
    <source>
        <dbReference type="SAM" id="MobiDB-lite"/>
    </source>
</evidence>
<feature type="non-terminal residue" evidence="2">
    <location>
        <position position="1"/>
    </location>
</feature>
<feature type="non-terminal residue" evidence="2">
    <location>
        <position position="67"/>
    </location>
</feature>
<dbReference type="Proteomes" id="UP000789901">
    <property type="component" value="Unassembled WGS sequence"/>
</dbReference>
<protein>
    <submittedName>
        <fullName evidence="2">39020_t:CDS:1</fullName>
    </submittedName>
</protein>
<reference evidence="2 3" key="1">
    <citation type="submission" date="2021-06" db="EMBL/GenBank/DDBJ databases">
        <authorList>
            <person name="Kallberg Y."/>
            <person name="Tangrot J."/>
            <person name="Rosling A."/>
        </authorList>
    </citation>
    <scope>NUCLEOTIDE SEQUENCE [LARGE SCALE GENOMIC DNA]</scope>
    <source>
        <strain evidence="2 3">120-4 pot B 10/14</strain>
    </source>
</reference>
<sequence>LKEKLYSALRSKAEINNLTCGQDGLDYNVKKARNSKKNLVDKPRPYSKKGKSESESESDSFLPNSRP</sequence>
<comment type="caution">
    <text evidence="2">The sequence shown here is derived from an EMBL/GenBank/DDBJ whole genome shotgun (WGS) entry which is preliminary data.</text>
</comment>
<organism evidence="2 3">
    <name type="scientific">Gigaspora margarita</name>
    <dbReference type="NCBI Taxonomy" id="4874"/>
    <lineage>
        <taxon>Eukaryota</taxon>
        <taxon>Fungi</taxon>
        <taxon>Fungi incertae sedis</taxon>
        <taxon>Mucoromycota</taxon>
        <taxon>Glomeromycotina</taxon>
        <taxon>Glomeromycetes</taxon>
        <taxon>Diversisporales</taxon>
        <taxon>Gigasporaceae</taxon>
        <taxon>Gigaspora</taxon>
    </lineage>
</organism>
<feature type="compositionally biased region" description="Basic and acidic residues" evidence="1">
    <location>
        <begin position="38"/>
        <end position="54"/>
    </location>
</feature>
<name>A0ABN7X130_GIGMA</name>
<accession>A0ABN7X130</accession>
<feature type="region of interest" description="Disordered" evidence="1">
    <location>
        <begin position="33"/>
        <end position="67"/>
    </location>
</feature>
<dbReference type="EMBL" id="CAJVQB010075022">
    <property type="protein sequence ID" value="CAG8844201.1"/>
    <property type="molecule type" value="Genomic_DNA"/>
</dbReference>